<dbReference type="GO" id="GO:0008961">
    <property type="term" value="F:phosphatidylglycerol-prolipoprotein diacylglyceryl transferase activity"/>
    <property type="evidence" value="ECO:0007669"/>
    <property type="project" value="UniProtKB-UniRule"/>
</dbReference>
<keyword evidence="5 7" id="KW-1133">Transmembrane helix</keyword>
<feature type="transmembrane region" description="Helical" evidence="7">
    <location>
        <begin position="144"/>
        <end position="165"/>
    </location>
</feature>
<keyword evidence="3 7" id="KW-0808">Transferase</keyword>
<feature type="transmembrane region" description="Helical" evidence="7">
    <location>
        <begin position="24"/>
        <end position="44"/>
    </location>
</feature>
<feature type="binding site" evidence="7">
    <location>
        <position position="160"/>
    </location>
    <ligand>
        <name>a 1,2-diacyl-sn-glycero-3-phospho-(1'-sn-glycerol)</name>
        <dbReference type="ChEBI" id="CHEBI:64716"/>
    </ligand>
</feature>
<dbReference type="Pfam" id="PF01790">
    <property type="entry name" value="LGT"/>
    <property type="match status" value="1"/>
</dbReference>
<keyword evidence="4 7" id="KW-0812">Transmembrane</keyword>
<evidence type="ECO:0000256" key="3">
    <source>
        <dbReference type="ARBA" id="ARBA00022679"/>
    </source>
</evidence>
<comment type="caution">
    <text evidence="8">The sequence shown here is derived from an EMBL/GenBank/DDBJ whole genome shotgun (WGS) entry which is preliminary data.</text>
</comment>
<dbReference type="EMBL" id="MQVX01000001">
    <property type="protein sequence ID" value="PQJ14522.1"/>
    <property type="molecule type" value="Genomic_DNA"/>
</dbReference>
<dbReference type="AlphaFoldDB" id="A0A2S7T3M7"/>
<evidence type="ECO:0000313" key="9">
    <source>
        <dbReference type="Proteomes" id="UP000239366"/>
    </source>
</evidence>
<name>A0A2S7T3M7_9FLAO</name>
<comment type="similarity">
    <text evidence="1 7">Belongs to the Lgt family.</text>
</comment>
<feature type="transmembrane region" description="Helical" evidence="7">
    <location>
        <begin position="56"/>
        <end position="76"/>
    </location>
</feature>
<dbReference type="HAMAP" id="MF_01147">
    <property type="entry name" value="Lgt"/>
    <property type="match status" value="1"/>
</dbReference>
<evidence type="ECO:0000313" key="8">
    <source>
        <dbReference type="EMBL" id="PQJ14522.1"/>
    </source>
</evidence>
<dbReference type="RefSeq" id="WP_105000155.1">
    <property type="nucleotide sequence ID" value="NZ_MQVX01000001.1"/>
</dbReference>
<comment type="function">
    <text evidence="7">Catalyzes the transfer of the diacylglyceryl group from phosphatidylglycerol to the sulfhydryl group of the N-terminal cysteine of a prolipoprotein, the first step in the formation of mature lipoproteins.</text>
</comment>
<dbReference type="GO" id="GO:0005886">
    <property type="term" value="C:plasma membrane"/>
    <property type="evidence" value="ECO:0007669"/>
    <property type="project" value="UniProtKB-SubCell"/>
</dbReference>
<keyword evidence="8" id="KW-0449">Lipoprotein</keyword>
<dbReference type="UniPathway" id="UPA00664"/>
<comment type="subcellular location">
    <subcellularLocation>
        <location evidence="7">Cell membrane</location>
        <topology evidence="7">Multi-pass membrane protein</topology>
    </subcellularLocation>
</comment>
<dbReference type="NCBIfam" id="TIGR00544">
    <property type="entry name" value="lgt"/>
    <property type="match status" value="1"/>
</dbReference>
<evidence type="ECO:0000256" key="1">
    <source>
        <dbReference type="ARBA" id="ARBA00007150"/>
    </source>
</evidence>
<dbReference type="GO" id="GO:0042158">
    <property type="term" value="P:lipoprotein biosynthetic process"/>
    <property type="evidence" value="ECO:0007669"/>
    <property type="project" value="UniProtKB-UniRule"/>
</dbReference>
<keyword evidence="2 7" id="KW-1003">Cell membrane</keyword>
<dbReference type="Proteomes" id="UP000239366">
    <property type="component" value="Unassembled WGS sequence"/>
</dbReference>
<comment type="catalytic activity">
    <reaction evidence="7">
        <text>L-cysteinyl-[prolipoprotein] + a 1,2-diacyl-sn-glycero-3-phospho-(1'-sn-glycerol) = an S-1,2-diacyl-sn-glyceryl-L-cysteinyl-[prolipoprotein] + sn-glycerol 1-phosphate + H(+)</text>
        <dbReference type="Rhea" id="RHEA:56712"/>
        <dbReference type="Rhea" id="RHEA-COMP:14679"/>
        <dbReference type="Rhea" id="RHEA-COMP:14680"/>
        <dbReference type="ChEBI" id="CHEBI:15378"/>
        <dbReference type="ChEBI" id="CHEBI:29950"/>
        <dbReference type="ChEBI" id="CHEBI:57685"/>
        <dbReference type="ChEBI" id="CHEBI:64716"/>
        <dbReference type="ChEBI" id="CHEBI:140658"/>
        <dbReference type="EC" id="2.5.1.145"/>
    </reaction>
</comment>
<evidence type="ECO:0000256" key="7">
    <source>
        <dbReference type="HAMAP-Rule" id="MF_01147"/>
    </source>
</evidence>
<evidence type="ECO:0000256" key="5">
    <source>
        <dbReference type="ARBA" id="ARBA00022989"/>
    </source>
</evidence>
<dbReference type="InterPro" id="IPR001640">
    <property type="entry name" value="Lgt"/>
</dbReference>
<keyword evidence="6 7" id="KW-0472">Membrane</keyword>
<dbReference type="PANTHER" id="PTHR30589">
    <property type="entry name" value="PROLIPOPROTEIN DIACYLGLYCERYL TRANSFERASE"/>
    <property type="match status" value="1"/>
</dbReference>
<dbReference type="EC" id="2.5.1.145" evidence="7"/>
<gene>
    <name evidence="7" type="primary">lgt</name>
    <name evidence="8" type="ORF">BST99_01035</name>
</gene>
<accession>A0A2S7T3M7</accession>
<feature type="transmembrane region" description="Helical" evidence="7">
    <location>
        <begin position="110"/>
        <end position="132"/>
    </location>
</feature>
<comment type="pathway">
    <text evidence="7">Protein modification; lipoprotein biosynthesis (diacylglyceryl transfer).</text>
</comment>
<evidence type="ECO:0000256" key="4">
    <source>
        <dbReference type="ARBA" id="ARBA00022692"/>
    </source>
</evidence>
<organism evidence="8 9">
    <name type="scientific">Aureicoccus marinus</name>
    <dbReference type="NCBI Taxonomy" id="754435"/>
    <lineage>
        <taxon>Bacteria</taxon>
        <taxon>Pseudomonadati</taxon>
        <taxon>Bacteroidota</taxon>
        <taxon>Flavobacteriia</taxon>
        <taxon>Flavobacteriales</taxon>
        <taxon>Flavobacteriaceae</taxon>
        <taxon>Aureicoccus</taxon>
    </lineage>
</organism>
<dbReference type="PANTHER" id="PTHR30589:SF0">
    <property type="entry name" value="PHOSPHATIDYLGLYCEROL--PROLIPOPROTEIN DIACYLGLYCERYL TRANSFERASE"/>
    <property type="match status" value="1"/>
</dbReference>
<protein>
    <recommendedName>
        <fullName evidence="7">Phosphatidylglycerol--prolipoprotein diacylglyceryl transferase</fullName>
        <ecNumber evidence="7">2.5.1.145</ecNumber>
    </recommendedName>
</protein>
<proteinExistence type="inferred from homology"/>
<dbReference type="OrthoDB" id="871140at2"/>
<evidence type="ECO:0000256" key="6">
    <source>
        <dbReference type="ARBA" id="ARBA00023136"/>
    </source>
</evidence>
<feature type="transmembrane region" description="Helical" evidence="7">
    <location>
        <begin position="236"/>
        <end position="253"/>
    </location>
</feature>
<reference evidence="9" key="1">
    <citation type="submission" date="2016-11" db="EMBL/GenBank/DDBJ databases">
        <title>Trade-off between light-utilization and light-protection in marine flavobacteria.</title>
        <authorList>
            <person name="Kumagai Y."/>
            <person name="Yoshizawa S."/>
            <person name="Kogure K."/>
        </authorList>
    </citation>
    <scope>NUCLEOTIDE SEQUENCE [LARGE SCALE GENOMIC DNA]</scope>
    <source>
        <strain evidence="9">SG-18</strain>
    </source>
</reference>
<feature type="transmembrane region" description="Helical" evidence="7">
    <location>
        <begin position="260"/>
        <end position="277"/>
    </location>
</feature>
<evidence type="ECO:0000256" key="2">
    <source>
        <dbReference type="ARBA" id="ARBA00022475"/>
    </source>
</evidence>
<feature type="transmembrane region" description="Helical" evidence="7">
    <location>
        <begin position="297"/>
        <end position="314"/>
    </location>
</feature>
<sequence>MVFLGINWNPDDTLFTLGFIQIKYYNLLWIAAFIVGWYLMKEIFKKEGRSQDKLDSLFVYAVVSIMLGARLGHVFFYDWGYYQNNLIEILLPIRGSQDGRLFGLINGYEFTGFTGLASHGAAIAGVIGIYLYSRKFEDIKFWWILDRIGIVSVIGAAFVRIGNFFNSEINGKEVDEGFALATRFIRDSSDMPAYKAMAITKEKTASAAYKALENKPEFADQLAAIPFRHPVQMYEAVGYVILFIVMYFGIYNTSKRDKPGYLFGFWLVGMWTIRFVLEFYKKSQGGFETAIGDSLSTGQYLSIPFVLFGLYLMFRPKPGVSIRQ</sequence>
<keyword evidence="9" id="KW-1185">Reference proteome</keyword>